<dbReference type="PANTHER" id="PTHR24320">
    <property type="entry name" value="RETINOL DEHYDROGENASE"/>
    <property type="match status" value="1"/>
</dbReference>
<evidence type="ECO:0000256" key="2">
    <source>
        <dbReference type="ARBA" id="ARBA00022857"/>
    </source>
</evidence>
<dbReference type="SUPFAM" id="SSF51735">
    <property type="entry name" value="NAD(P)-binding Rossmann-fold domains"/>
    <property type="match status" value="1"/>
</dbReference>
<keyword evidence="2" id="KW-0521">NADP</keyword>
<dbReference type="Gene3D" id="3.40.50.720">
    <property type="entry name" value="NAD(P)-binding Rossmann-like Domain"/>
    <property type="match status" value="1"/>
</dbReference>
<dbReference type="Proteomes" id="UP001345013">
    <property type="component" value="Unassembled WGS sequence"/>
</dbReference>
<evidence type="ECO:0000256" key="4">
    <source>
        <dbReference type="RuleBase" id="RU000363"/>
    </source>
</evidence>
<keyword evidence="3" id="KW-0560">Oxidoreductase</keyword>
<dbReference type="InterPro" id="IPR036291">
    <property type="entry name" value="NAD(P)-bd_dom_sf"/>
</dbReference>
<dbReference type="InterPro" id="IPR002347">
    <property type="entry name" value="SDR_fam"/>
</dbReference>
<dbReference type="PANTHER" id="PTHR24320:SF282">
    <property type="entry name" value="WW DOMAIN-CONTAINING OXIDOREDUCTASE"/>
    <property type="match status" value="1"/>
</dbReference>
<comment type="similarity">
    <text evidence="1 4">Belongs to the short-chain dehydrogenases/reductases (SDR) family.</text>
</comment>
<dbReference type="EMBL" id="JAVRRG010000089">
    <property type="protein sequence ID" value="KAK5087487.1"/>
    <property type="molecule type" value="Genomic_DNA"/>
</dbReference>
<dbReference type="PRINTS" id="PR00080">
    <property type="entry name" value="SDRFAMILY"/>
</dbReference>
<gene>
    <name evidence="5" type="ORF">LTR24_006678</name>
</gene>
<dbReference type="PRINTS" id="PR00081">
    <property type="entry name" value="GDHRDH"/>
</dbReference>
<evidence type="ECO:0000256" key="1">
    <source>
        <dbReference type="ARBA" id="ARBA00006484"/>
    </source>
</evidence>
<name>A0ABR0K586_9EURO</name>
<organism evidence="5 6">
    <name type="scientific">Lithohypha guttulata</name>
    <dbReference type="NCBI Taxonomy" id="1690604"/>
    <lineage>
        <taxon>Eukaryota</taxon>
        <taxon>Fungi</taxon>
        <taxon>Dikarya</taxon>
        <taxon>Ascomycota</taxon>
        <taxon>Pezizomycotina</taxon>
        <taxon>Eurotiomycetes</taxon>
        <taxon>Chaetothyriomycetidae</taxon>
        <taxon>Chaetothyriales</taxon>
        <taxon>Trichomeriaceae</taxon>
        <taxon>Lithohypha</taxon>
    </lineage>
</organism>
<keyword evidence="6" id="KW-1185">Reference proteome</keyword>
<accession>A0ABR0K586</accession>
<dbReference type="Pfam" id="PF00106">
    <property type="entry name" value="adh_short"/>
    <property type="match status" value="1"/>
</dbReference>
<evidence type="ECO:0000256" key="3">
    <source>
        <dbReference type="ARBA" id="ARBA00023002"/>
    </source>
</evidence>
<evidence type="ECO:0000313" key="6">
    <source>
        <dbReference type="Proteomes" id="UP001345013"/>
    </source>
</evidence>
<reference evidence="5 6" key="1">
    <citation type="submission" date="2023-08" db="EMBL/GenBank/DDBJ databases">
        <title>Black Yeasts Isolated from many extreme environments.</title>
        <authorList>
            <person name="Coleine C."/>
            <person name="Stajich J.E."/>
            <person name="Selbmann L."/>
        </authorList>
    </citation>
    <scope>NUCLEOTIDE SEQUENCE [LARGE SCALE GENOMIC DNA]</scope>
    <source>
        <strain evidence="5 6">CCFEE 5885</strain>
    </source>
</reference>
<sequence>MVNFNPDKDIPDLSGKGLSYASDQLIDARLVPSLFISMYFRATIRKESQAKFILITGANIGLGRESLHQLAKHNPKALYLTARNRSKAEATMQEINASLPPESHSAIKFLECDLTSFDSIKKAAKQFTSEQDRLDVLLNNAGIMACPEGTTKEGYEIQFGTNHVGHALLTKLLLPTLQKTAKTPGVEPGSVRVVNLSSAAEAFAPKPEGTKFDHLKDASSGGIGTWARYGQSKLANIHHARALAARYPELTCVSVHPGGINTNLTSGPIASYGAWLTYPVKVFGWLFLKTVAQGALNQTWATVAPLAKDGRDGVKSGTFYFPVGLTGKDSKLAKDETLTEKLWEWTEKELAGQEID</sequence>
<evidence type="ECO:0000313" key="5">
    <source>
        <dbReference type="EMBL" id="KAK5087487.1"/>
    </source>
</evidence>
<proteinExistence type="inferred from homology"/>
<comment type="caution">
    <text evidence="5">The sequence shown here is derived from an EMBL/GenBank/DDBJ whole genome shotgun (WGS) entry which is preliminary data.</text>
</comment>
<protein>
    <submittedName>
        <fullName evidence="5">Uncharacterized protein</fullName>
    </submittedName>
</protein>